<dbReference type="EMBL" id="JARK01001401">
    <property type="protein sequence ID" value="EYC08563.1"/>
    <property type="molecule type" value="Genomic_DNA"/>
</dbReference>
<sequence>MKAFLLLGVLCSALWLSDASPTPQQQELKKHNVEASKEMAHRVKRYGGWGGGWGGGCCGGGWGGGYPGFGSSWGNSYGMSSSFSMNGYNSGYFGGFGKR</sequence>
<name>A0A016U1W6_9BILA</name>
<evidence type="ECO:0000313" key="1">
    <source>
        <dbReference type="EMBL" id="EYC08563.1"/>
    </source>
</evidence>
<keyword evidence="2" id="KW-1185">Reference proteome</keyword>
<gene>
    <name evidence="1" type="primary">Acey_s0065.g3616</name>
    <name evidence="1" type="ORF">Y032_0065g3616</name>
</gene>
<comment type="caution">
    <text evidence="1">The sequence shown here is derived from an EMBL/GenBank/DDBJ whole genome shotgun (WGS) entry which is preliminary data.</text>
</comment>
<proteinExistence type="predicted"/>
<protein>
    <submittedName>
        <fullName evidence="1">Uncharacterized protein</fullName>
    </submittedName>
</protein>
<dbReference type="OrthoDB" id="10458922at2759"/>
<dbReference type="AlphaFoldDB" id="A0A016U1W6"/>
<reference evidence="2" key="1">
    <citation type="journal article" date="2015" name="Nat. Genet.">
        <title>The genome and transcriptome of the zoonotic hookworm Ancylostoma ceylanicum identify infection-specific gene families.</title>
        <authorList>
            <person name="Schwarz E.M."/>
            <person name="Hu Y."/>
            <person name="Antoshechkin I."/>
            <person name="Miller M.M."/>
            <person name="Sternberg P.W."/>
            <person name="Aroian R.V."/>
        </authorList>
    </citation>
    <scope>NUCLEOTIDE SEQUENCE</scope>
    <source>
        <strain evidence="2">HY135</strain>
    </source>
</reference>
<organism evidence="1 2">
    <name type="scientific">Ancylostoma ceylanicum</name>
    <dbReference type="NCBI Taxonomy" id="53326"/>
    <lineage>
        <taxon>Eukaryota</taxon>
        <taxon>Metazoa</taxon>
        <taxon>Ecdysozoa</taxon>
        <taxon>Nematoda</taxon>
        <taxon>Chromadorea</taxon>
        <taxon>Rhabditida</taxon>
        <taxon>Rhabditina</taxon>
        <taxon>Rhabditomorpha</taxon>
        <taxon>Strongyloidea</taxon>
        <taxon>Ancylostomatidae</taxon>
        <taxon>Ancylostomatinae</taxon>
        <taxon>Ancylostoma</taxon>
    </lineage>
</organism>
<evidence type="ECO:0000313" key="2">
    <source>
        <dbReference type="Proteomes" id="UP000024635"/>
    </source>
</evidence>
<accession>A0A016U1W6</accession>
<dbReference type="Proteomes" id="UP000024635">
    <property type="component" value="Unassembled WGS sequence"/>
</dbReference>